<protein>
    <recommendedName>
        <fullName evidence="2 7">DNA repair protein RecO</fullName>
    </recommendedName>
    <alternativeName>
        <fullName evidence="6 7">Recombination protein O</fullName>
    </alternativeName>
</protein>
<evidence type="ECO:0000256" key="5">
    <source>
        <dbReference type="ARBA" id="ARBA00023204"/>
    </source>
</evidence>
<dbReference type="Gene3D" id="1.20.1440.120">
    <property type="entry name" value="Recombination protein O, C-terminal domain"/>
    <property type="match status" value="1"/>
</dbReference>
<comment type="function">
    <text evidence="7">Involved in DNA repair and RecF pathway recombination.</text>
</comment>
<dbReference type="InterPro" id="IPR012340">
    <property type="entry name" value="NA-bd_OB-fold"/>
</dbReference>
<organism evidence="9 10">
    <name type="scientific">Aquirufa avitistagni</name>
    <dbReference type="NCBI Taxonomy" id="3104728"/>
    <lineage>
        <taxon>Bacteria</taxon>
        <taxon>Pseudomonadati</taxon>
        <taxon>Bacteroidota</taxon>
        <taxon>Cytophagia</taxon>
        <taxon>Cytophagales</taxon>
        <taxon>Flectobacillaceae</taxon>
        <taxon>Aquirufa</taxon>
    </lineage>
</organism>
<keyword evidence="10" id="KW-1185">Reference proteome</keyword>
<dbReference type="PANTHER" id="PTHR33991">
    <property type="entry name" value="DNA REPAIR PROTEIN RECO"/>
    <property type="match status" value="1"/>
</dbReference>
<gene>
    <name evidence="7 9" type="primary">recO</name>
    <name evidence="9" type="ORF">U0R10_07145</name>
</gene>
<dbReference type="RefSeq" id="WP_377983271.1">
    <property type="nucleotide sequence ID" value="NZ_JBBKXZ010000002.1"/>
</dbReference>
<comment type="similarity">
    <text evidence="1 7">Belongs to the RecO family.</text>
</comment>
<keyword evidence="5 7" id="KW-0234">DNA repair</keyword>
<proteinExistence type="inferred from homology"/>
<comment type="caution">
    <text evidence="9">The sequence shown here is derived from an EMBL/GenBank/DDBJ whole genome shotgun (WGS) entry which is preliminary data.</text>
</comment>
<dbReference type="SUPFAM" id="SSF57863">
    <property type="entry name" value="ArfGap/RecO-like zinc finger"/>
    <property type="match status" value="1"/>
</dbReference>
<evidence type="ECO:0000256" key="7">
    <source>
        <dbReference type="HAMAP-Rule" id="MF_00201"/>
    </source>
</evidence>
<dbReference type="InterPro" id="IPR003717">
    <property type="entry name" value="RecO"/>
</dbReference>
<dbReference type="NCBIfam" id="TIGR00613">
    <property type="entry name" value="reco"/>
    <property type="match status" value="1"/>
</dbReference>
<evidence type="ECO:0000259" key="8">
    <source>
        <dbReference type="Pfam" id="PF11967"/>
    </source>
</evidence>
<keyword evidence="4 7" id="KW-0233">DNA recombination</keyword>
<dbReference type="InterPro" id="IPR042242">
    <property type="entry name" value="RecO_C"/>
</dbReference>
<reference evidence="9 10" key="1">
    <citation type="submission" date="2024-03" db="EMBL/GenBank/DDBJ databases">
        <title>Aquirufa genome sequencing.</title>
        <authorList>
            <person name="Pitt A."/>
            <person name="Hahn M.W."/>
        </authorList>
    </citation>
    <scope>NUCLEOTIDE SEQUENCE [LARGE SCALE GENOMIC DNA]</scope>
    <source>
        <strain evidence="9 10">OSTEICH-129V</strain>
    </source>
</reference>
<evidence type="ECO:0000256" key="2">
    <source>
        <dbReference type="ARBA" id="ARBA00021310"/>
    </source>
</evidence>
<evidence type="ECO:0000256" key="3">
    <source>
        <dbReference type="ARBA" id="ARBA00022763"/>
    </source>
</evidence>
<evidence type="ECO:0000256" key="1">
    <source>
        <dbReference type="ARBA" id="ARBA00007452"/>
    </source>
</evidence>
<dbReference type="EMBL" id="JBBKXZ010000002">
    <property type="protein sequence ID" value="MFD3394389.1"/>
    <property type="molecule type" value="Genomic_DNA"/>
</dbReference>
<name>A0ABW6DK88_9BACT</name>
<evidence type="ECO:0000256" key="6">
    <source>
        <dbReference type="ARBA" id="ARBA00033409"/>
    </source>
</evidence>
<dbReference type="Pfam" id="PF11967">
    <property type="entry name" value="RecO_N"/>
    <property type="match status" value="1"/>
</dbReference>
<evidence type="ECO:0000313" key="9">
    <source>
        <dbReference type="EMBL" id="MFD3394389.1"/>
    </source>
</evidence>
<dbReference type="SUPFAM" id="SSF50249">
    <property type="entry name" value="Nucleic acid-binding proteins"/>
    <property type="match status" value="1"/>
</dbReference>
<keyword evidence="3 7" id="KW-0227">DNA damage</keyword>
<dbReference type="InterPro" id="IPR022572">
    <property type="entry name" value="DNA_rep/recomb_RecO_N"/>
</dbReference>
<evidence type="ECO:0000256" key="4">
    <source>
        <dbReference type="ARBA" id="ARBA00023172"/>
    </source>
</evidence>
<dbReference type="HAMAP" id="MF_00201">
    <property type="entry name" value="RecO"/>
    <property type="match status" value="1"/>
</dbReference>
<evidence type="ECO:0000313" key="10">
    <source>
        <dbReference type="Proteomes" id="UP001598138"/>
    </source>
</evidence>
<accession>A0ABW6DK88</accession>
<dbReference type="InterPro" id="IPR037278">
    <property type="entry name" value="ARFGAP/RecO"/>
</dbReference>
<dbReference type="Gene3D" id="2.40.50.140">
    <property type="entry name" value="Nucleic acid-binding proteins"/>
    <property type="match status" value="1"/>
</dbReference>
<sequence length="228" mass="25728">MLTKTKGLVISNMRYRESSLLVTIYTAECGITTYIENGVRSVKAKHKMALFQPLTLLDLEVFHKPGKGIHRISSAKCYFPYRKIPFDIAYSSIALFLSEVLSKVLKEEEANPVLFEFLESSFQFLDQAPGHTENFHLQFLWNLTEFLGFYPGLVSEFLEQLRAAGVPGLAGIDAEALSALFGAVYGQEVVMKRGQRQAVLAALIYYYQLHMESFGDLRSLQILQEVLA</sequence>
<dbReference type="Proteomes" id="UP001598138">
    <property type="component" value="Unassembled WGS sequence"/>
</dbReference>
<feature type="domain" description="DNA replication/recombination mediator RecO N-terminal" evidence="8">
    <location>
        <begin position="1"/>
        <end position="77"/>
    </location>
</feature>
<dbReference type="Pfam" id="PF02565">
    <property type="entry name" value="RecO_C"/>
    <property type="match status" value="1"/>
</dbReference>
<dbReference type="PANTHER" id="PTHR33991:SF1">
    <property type="entry name" value="DNA REPAIR PROTEIN RECO"/>
    <property type="match status" value="1"/>
</dbReference>